<organism evidence="2 3">
    <name type="scientific">Cyprinodon variegatus</name>
    <name type="common">Sheepshead minnow</name>
    <dbReference type="NCBI Taxonomy" id="28743"/>
    <lineage>
        <taxon>Eukaryota</taxon>
        <taxon>Metazoa</taxon>
        <taxon>Chordata</taxon>
        <taxon>Craniata</taxon>
        <taxon>Vertebrata</taxon>
        <taxon>Euteleostomi</taxon>
        <taxon>Actinopterygii</taxon>
        <taxon>Neopterygii</taxon>
        <taxon>Teleostei</taxon>
        <taxon>Neoteleostei</taxon>
        <taxon>Acanthomorphata</taxon>
        <taxon>Ovalentaria</taxon>
        <taxon>Atherinomorphae</taxon>
        <taxon>Cyprinodontiformes</taxon>
        <taxon>Cyprinodontidae</taxon>
        <taxon>Cyprinodon</taxon>
    </lineage>
</organism>
<dbReference type="Ensembl" id="ENSCVAT00000015924.1">
    <property type="protein sequence ID" value="ENSCVAP00000026136.1"/>
    <property type="gene ID" value="ENSCVAG00000011458.1"/>
</dbReference>
<protein>
    <submittedName>
        <fullName evidence="2">Uncharacterized protein</fullName>
    </submittedName>
</protein>
<dbReference type="Proteomes" id="UP000265020">
    <property type="component" value="Unassembled WGS sequence"/>
</dbReference>
<reference evidence="2" key="2">
    <citation type="submission" date="2025-09" db="UniProtKB">
        <authorList>
            <consortium name="Ensembl"/>
        </authorList>
    </citation>
    <scope>IDENTIFICATION</scope>
</reference>
<name>A0A3Q2E1N5_CYPVA</name>
<keyword evidence="3" id="KW-1185">Reference proteome</keyword>
<sequence length="79" mass="8851">MRRREKVAEERNTTRVFLGDSFTQWCTMKADIGLPTDASIAKFGTLFQEIHFTSLTLPGKQSGGCVSDHGSQREKKDDS</sequence>
<reference evidence="2" key="1">
    <citation type="submission" date="2025-08" db="UniProtKB">
        <authorList>
            <consortium name="Ensembl"/>
        </authorList>
    </citation>
    <scope>IDENTIFICATION</scope>
</reference>
<evidence type="ECO:0000256" key="1">
    <source>
        <dbReference type="SAM" id="MobiDB-lite"/>
    </source>
</evidence>
<accession>A0A3Q2E1N5</accession>
<proteinExistence type="predicted"/>
<feature type="compositionally biased region" description="Basic and acidic residues" evidence="1">
    <location>
        <begin position="70"/>
        <end position="79"/>
    </location>
</feature>
<dbReference type="GeneTree" id="ENSGT00940000178203"/>
<feature type="region of interest" description="Disordered" evidence="1">
    <location>
        <begin position="57"/>
        <end position="79"/>
    </location>
</feature>
<evidence type="ECO:0000313" key="3">
    <source>
        <dbReference type="Proteomes" id="UP000265020"/>
    </source>
</evidence>
<evidence type="ECO:0000313" key="2">
    <source>
        <dbReference type="Ensembl" id="ENSCVAP00000026136.1"/>
    </source>
</evidence>
<dbReference type="AlphaFoldDB" id="A0A3Q2E1N5"/>